<dbReference type="CDD" id="cd02340">
    <property type="entry name" value="ZZ_NBR1_like"/>
    <property type="match status" value="1"/>
</dbReference>
<evidence type="ECO:0000256" key="6">
    <source>
        <dbReference type="SAM" id="MobiDB-lite"/>
    </source>
</evidence>
<dbReference type="GO" id="GO:0008270">
    <property type="term" value="F:zinc ion binding"/>
    <property type="evidence" value="ECO:0007669"/>
    <property type="project" value="UniProtKB-KW"/>
</dbReference>
<reference evidence="8" key="1">
    <citation type="submission" date="2022-07" db="EMBL/GenBank/DDBJ databases">
        <title>Phylogenomic reconstructions and comparative analyses of Kickxellomycotina fungi.</title>
        <authorList>
            <person name="Reynolds N.K."/>
            <person name="Stajich J.E."/>
            <person name="Barry K."/>
            <person name="Grigoriev I.V."/>
            <person name="Crous P."/>
            <person name="Smith M.E."/>
        </authorList>
    </citation>
    <scope>NUCLEOTIDE SEQUENCE</scope>
    <source>
        <strain evidence="8">NRRL 1565</strain>
    </source>
</reference>
<dbReference type="AlphaFoldDB" id="A0A9W8HZS5"/>
<feature type="domain" description="ZZ-type" evidence="7">
    <location>
        <begin position="479"/>
        <end position="530"/>
    </location>
</feature>
<evidence type="ECO:0000313" key="9">
    <source>
        <dbReference type="Proteomes" id="UP001140094"/>
    </source>
</evidence>
<evidence type="ECO:0000313" key="8">
    <source>
        <dbReference type="EMBL" id="KAJ2799287.1"/>
    </source>
</evidence>
<name>A0A9W8HZS5_9FUNG</name>
<proteinExistence type="predicted"/>
<comment type="caution">
    <text evidence="8">The sequence shown here is derived from an EMBL/GenBank/DDBJ whole genome shotgun (WGS) entry which is preliminary data.</text>
</comment>
<dbReference type="PROSITE" id="PS50135">
    <property type="entry name" value="ZF_ZZ_2"/>
    <property type="match status" value="1"/>
</dbReference>
<dbReference type="Proteomes" id="UP001140094">
    <property type="component" value="Unassembled WGS sequence"/>
</dbReference>
<feature type="compositionally biased region" description="Polar residues" evidence="6">
    <location>
        <begin position="893"/>
        <end position="910"/>
    </location>
</feature>
<feature type="compositionally biased region" description="Polar residues" evidence="6">
    <location>
        <begin position="938"/>
        <end position="951"/>
    </location>
</feature>
<keyword evidence="2 4" id="KW-0863">Zinc-finger</keyword>
<evidence type="ECO:0000256" key="4">
    <source>
        <dbReference type="PROSITE-ProRule" id="PRU00228"/>
    </source>
</evidence>
<dbReference type="SMART" id="SM00291">
    <property type="entry name" value="ZnF_ZZ"/>
    <property type="match status" value="5"/>
</dbReference>
<keyword evidence="1" id="KW-0479">Metal-binding</keyword>
<dbReference type="InterPro" id="IPR043145">
    <property type="entry name" value="Znf_ZZ_sf"/>
</dbReference>
<dbReference type="OrthoDB" id="661148at2759"/>
<evidence type="ECO:0000256" key="2">
    <source>
        <dbReference type="ARBA" id="ARBA00022771"/>
    </source>
</evidence>
<protein>
    <recommendedName>
        <fullName evidence="7">ZZ-type domain-containing protein</fullName>
    </recommendedName>
</protein>
<accession>A0A9W8HZS5</accession>
<sequence>MSFGTQQLNTAASQLDAKIAELEAAITSASSEAQARVSRDLKRAWESVYNALSFSPNPPSHRSHSYSHWAASSSPRFAAGANAPLEPDEPRPTGMADGTRCDGCLKDTEDVLWVCTGCKDHHRVCNQCKSANNGAMAALNNHLMVAWPIRKRTVADNQYIVCNDCSKAVVGLRWTCTHCTGFDLCNDCLNKSNHIHPMQSVYYGETTASPVGNTSYSCNSCGSGISPPIYCCLTCNDFHLCEKCIGEGKACEGHNFAALGVSPADAAAPVAAPNYVGARNQPAEVSNTSTPPNAVREQCSGNQAQPGTVVIQCNECAKMINGIRHKCTRCKDYDMCDDCYRDATRVHPGHGFVHFGAPPHGQHHRHAGGPHRGHHGRHHGLHSGPGFGYAHGRPRHGPASCRLLTPPFDTSPLTSPTAAAPAVKPLGCMLPPHTSCDVPVPSAPSMACNASQQAGGADTADRSTEMVARTNASCASNAHPGVYCDECSEPIVGVRYKCGNCFDYDLCEKCEPVARHNSDHLFVLMRQHREVPFNRPMLSAIYHHAKPSQPKVVNAPATSVPALAICPAAPTFTPAAPAVSQVKETASVVQPRQSSMRLRRVGSDTVTETGDYDTVFIEDVTMPDGTVVAPSENFVKIWSVANMGNSEWPEGTMLVHISGEPAIAERKKAVPVVVGKRYEQVGIAVDLVAPSSPGRYVSQWRLMAPDGRYFGAGLWCTVVVNLPTISRSPTAGAAAVDSSAVAADAKPASAAVPSETPSRSSEKAVDGLGIVAPPAPAPTPAPAPAPASVRSHVSSASSGILVSSIDTAAAAAVASPSVTAVAVATETPEPSAQPVVPVAPSNANADDVNSIAGLSNAFAKISADLMGEIKRLGQSVKELQLRQDMLDVAAQDQSRQYAPAATNASTSSVHRSFDAALSPSRASDKPIKSYPSEPASDAGSSARYSSVNLLNSPPLDAQLHSSSAGSKSPGAHSETSSMREFHSSAARLEGLLVSSRVSNARAVRSGASSRSLSSNDESNDGYELISDFESSPAPPKAD</sequence>
<organism evidence="8 9">
    <name type="scientific">Coemansia guatemalensis</name>
    <dbReference type="NCBI Taxonomy" id="2761395"/>
    <lineage>
        <taxon>Eukaryota</taxon>
        <taxon>Fungi</taxon>
        <taxon>Fungi incertae sedis</taxon>
        <taxon>Zoopagomycota</taxon>
        <taxon>Kickxellomycotina</taxon>
        <taxon>Kickxellomycetes</taxon>
        <taxon>Kickxellales</taxon>
        <taxon>Kickxellaceae</taxon>
        <taxon>Coemansia</taxon>
    </lineage>
</organism>
<dbReference type="SUPFAM" id="SSF57850">
    <property type="entry name" value="RING/U-box"/>
    <property type="match status" value="4"/>
</dbReference>
<feature type="region of interest" description="Disordered" evidence="6">
    <location>
        <begin position="995"/>
        <end position="1038"/>
    </location>
</feature>
<feature type="coiled-coil region" evidence="5">
    <location>
        <begin position="5"/>
        <end position="32"/>
    </location>
</feature>
<dbReference type="Gene3D" id="3.30.60.90">
    <property type="match status" value="4"/>
</dbReference>
<feature type="compositionally biased region" description="Pro residues" evidence="6">
    <location>
        <begin position="773"/>
        <end position="785"/>
    </location>
</feature>
<dbReference type="Pfam" id="PF16158">
    <property type="entry name" value="N_BRCA1_IG"/>
    <property type="match status" value="1"/>
</dbReference>
<feature type="region of interest" description="Disordered" evidence="6">
    <location>
        <begin position="893"/>
        <end position="982"/>
    </location>
</feature>
<dbReference type="InterPro" id="IPR013783">
    <property type="entry name" value="Ig-like_fold"/>
</dbReference>
<feature type="region of interest" description="Disordered" evidence="6">
    <location>
        <begin position="359"/>
        <end position="379"/>
    </location>
</feature>
<dbReference type="CDD" id="cd14947">
    <property type="entry name" value="NBR1_like"/>
    <property type="match status" value="1"/>
</dbReference>
<dbReference type="PROSITE" id="PS01357">
    <property type="entry name" value="ZF_ZZ_1"/>
    <property type="match status" value="2"/>
</dbReference>
<feature type="compositionally biased region" description="Basic residues" evidence="6">
    <location>
        <begin position="361"/>
        <end position="379"/>
    </location>
</feature>
<dbReference type="InterPro" id="IPR000433">
    <property type="entry name" value="Znf_ZZ"/>
</dbReference>
<dbReference type="PANTHER" id="PTHR20930:SF0">
    <property type="entry name" value="PROTEIN ILRUN"/>
    <property type="match status" value="1"/>
</dbReference>
<feature type="compositionally biased region" description="Low complexity" evidence="6">
    <location>
        <begin position="995"/>
        <end position="1016"/>
    </location>
</feature>
<dbReference type="Pfam" id="PF00569">
    <property type="entry name" value="ZZ"/>
    <property type="match status" value="3"/>
</dbReference>
<evidence type="ECO:0000256" key="5">
    <source>
        <dbReference type="SAM" id="Coils"/>
    </source>
</evidence>
<keyword evidence="9" id="KW-1185">Reference proteome</keyword>
<feature type="region of interest" description="Disordered" evidence="6">
    <location>
        <begin position="748"/>
        <end position="790"/>
    </location>
</feature>
<keyword evidence="5" id="KW-0175">Coiled coil</keyword>
<evidence type="ECO:0000256" key="3">
    <source>
        <dbReference type="ARBA" id="ARBA00022833"/>
    </source>
</evidence>
<dbReference type="InterPro" id="IPR032350">
    <property type="entry name" value="Nbr1_FW"/>
</dbReference>
<gene>
    <name evidence="8" type="ORF">H4R20_004499</name>
</gene>
<dbReference type="EMBL" id="JANBUO010001208">
    <property type="protein sequence ID" value="KAJ2799287.1"/>
    <property type="molecule type" value="Genomic_DNA"/>
</dbReference>
<evidence type="ECO:0000256" key="1">
    <source>
        <dbReference type="ARBA" id="ARBA00022723"/>
    </source>
</evidence>
<evidence type="ECO:0000259" key="7">
    <source>
        <dbReference type="PROSITE" id="PS50135"/>
    </source>
</evidence>
<dbReference type="PANTHER" id="PTHR20930">
    <property type="entry name" value="OVARIAN CARCINOMA ANTIGEN CA125-RELATED"/>
    <property type="match status" value="1"/>
</dbReference>
<keyword evidence="3" id="KW-0862">Zinc</keyword>
<dbReference type="Gene3D" id="2.60.40.10">
    <property type="entry name" value="Immunoglobulins"/>
    <property type="match status" value="1"/>
</dbReference>